<dbReference type="GO" id="GO:0008745">
    <property type="term" value="F:N-acetylmuramoyl-L-alanine amidase activity"/>
    <property type="evidence" value="ECO:0007669"/>
    <property type="project" value="UniProtKB-EC"/>
</dbReference>
<keyword evidence="2" id="KW-1185">Reference proteome</keyword>
<evidence type="ECO:0000313" key="2">
    <source>
        <dbReference type="Proteomes" id="UP001548189"/>
    </source>
</evidence>
<dbReference type="EMBL" id="JBEVCJ010000024">
    <property type="protein sequence ID" value="MET1256632.1"/>
    <property type="molecule type" value="Genomic_DNA"/>
</dbReference>
<dbReference type="InterPro" id="IPR036779">
    <property type="entry name" value="LysM_dom_sf"/>
</dbReference>
<dbReference type="InterPro" id="IPR018392">
    <property type="entry name" value="LysM"/>
</dbReference>
<reference evidence="1 2" key="1">
    <citation type="submission" date="2024-06" db="EMBL/GenBank/DDBJ databases">
        <authorList>
            <person name="Li F."/>
        </authorList>
    </citation>
    <scope>NUCLEOTIDE SEQUENCE [LARGE SCALE GENOMIC DNA]</scope>
    <source>
        <strain evidence="1 2">GXAS 311</strain>
    </source>
</reference>
<dbReference type="CDD" id="cd00118">
    <property type="entry name" value="LysM"/>
    <property type="match status" value="1"/>
</dbReference>
<dbReference type="Pfam" id="PF11741">
    <property type="entry name" value="AMIN"/>
    <property type="match status" value="1"/>
</dbReference>
<sequence>MRAKGFSLIAKIYICLAIILSGHLKLLAGEVKGIRFWQDPEKTRLVFDVSESVNYQVFTLDNPYRLVVDIDNGELKTEVSDIDVPKKRVKNIRSSQQENKLRIVLDLEKGVTSQDFTLKPFQDYGHRLVIDLKDKSAKKAVVKTAESAIKERNRDIIIAIDAGHGGEDPGAIGPKKTKEKNITLAVAKILARKINQEKGLKAFLTRSSDYYVGLEKRTQLAREQKADLFISLHADGFTDPRVRGASVWVLSAKGANSEMGKWLEKREKSSDLLGGVESLSNKDPLVAQVLLDLSMHYSVGASINAAERVRKELSVRMQKMHGKTLRKAAFIVLRMPDIPAMLVEMAFISNPQEEKTLKTKKQQRKIADSILIGVKKYFKSFPPDGSLYAAMAKTQSYEVKRGDTLSEIAQLFGVTTQQLKLHNNLKSNQLRIGQTLAIPGA</sequence>
<name>A0ABV2BXH7_9GAMM</name>
<dbReference type="InterPro" id="IPR002508">
    <property type="entry name" value="MurNAc-LAA_cat"/>
</dbReference>
<accession>A0ABV2BXH7</accession>
<dbReference type="SMART" id="SM00646">
    <property type="entry name" value="Ami_3"/>
    <property type="match status" value="1"/>
</dbReference>
<dbReference type="InterPro" id="IPR050695">
    <property type="entry name" value="N-acetylmuramoyl_amidase_3"/>
</dbReference>
<dbReference type="Pfam" id="PF01520">
    <property type="entry name" value="Amidase_3"/>
    <property type="match status" value="1"/>
</dbReference>
<dbReference type="SMART" id="SM00257">
    <property type="entry name" value="LysM"/>
    <property type="match status" value="1"/>
</dbReference>
<organism evidence="1 2">
    <name type="scientific">Aliikangiella maris</name>
    <dbReference type="NCBI Taxonomy" id="3162458"/>
    <lineage>
        <taxon>Bacteria</taxon>
        <taxon>Pseudomonadati</taxon>
        <taxon>Pseudomonadota</taxon>
        <taxon>Gammaproteobacteria</taxon>
        <taxon>Oceanospirillales</taxon>
        <taxon>Pleioneaceae</taxon>
        <taxon>Aliikangiella</taxon>
    </lineage>
</organism>
<dbReference type="Gene3D" id="2.60.40.3500">
    <property type="match status" value="1"/>
</dbReference>
<evidence type="ECO:0000313" key="1">
    <source>
        <dbReference type="EMBL" id="MET1256632.1"/>
    </source>
</evidence>
<dbReference type="SUPFAM" id="SSF53187">
    <property type="entry name" value="Zn-dependent exopeptidases"/>
    <property type="match status" value="1"/>
</dbReference>
<dbReference type="EC" id="3.5.1.28" evidence="1"/>
<gene>
    <name evidence="1" type="ORF">ABVT43_15940</name>
</gene>
<proteinExistence type="predicted"/>
<dbReference type="CDD" id="cd02696">
    <property type="entry name" value="MurNAc-LAA"/>
    <property type="match status" value="1"/>
</dbReference>
<keyword evidence="1" id="KW-0378">Hydrolase</keyword>
<dbReference type="Pfam" id="PF01476">
    <property type="entry name" value="LysM"/>
    <property type="match status" value="1"/>
</dbReference>
<dbReference type="SUPFAM" id="SSF54106">
    <property type="entry name" value="LysM domain"/>
    <property type="match status" value="1"/>
</dbReference>
<dbReference type="InterPro" id="IPR021731">
    <property type="entry name" value="AMIN_dom"/>
</dbReference>
<dbReference type="Gene3D" id="3.10.350.10">
    <property type="entry name" value="LysM domain"/>
    <property type="match status" value="1"/>
</dbReference>
<dbReference type="Gene3D" id="3.40.630.40">
    <property type="entry name" value="Zn-dependent exopeptidases"/>
    <property type="match status" value="1"/>
</dbReference>
<protein>
    <submittedName>
        <fullName evidence="1">N-acetylmuramoyl-L-alanine amidase</fullName>
        <ecNumber evidence="1">3.5.1.28</ecNumber>
    </submittedName>
</protein>
<dbReference type="PANTHER" id="PTHR30404">
    <property type="entry name" value="N-ACETYLMURAMOYL-L-ALANINE AMIDASE"/>
    <property type="match status" value="1"/>
</dbReference>
<dbReference type="PROSITE" id="PS51782">
    <property type="entry name" value="LYSM"/>
    <property type="match status" value="1"/>
</dbReference>
<comment type="caution">
    <text evidence="1">The sequence shown here is derived from an EMBL/GenBank/DDBJ whole genome shotgun (WGS) entry which is preliminary data.</text>
</comment>
<dbReference type="Proteomes" id="UP001548189">
    <property type="component" value="Unassembled WGS sequence"/>
</dbReference>
<dbReference type="PANTHER" id="PTHR30404:SF6">
    <property type="entry name" value="N-ACETYLMURAMOYL-L-ALANINE AMIDASE AMIB"/>
    <property type="match status" value="1"/>
</dbReference>